<sequence>MDDLENKWEKLRLSEEEALNIDFGDDIGDENLERLHCKEELSLVGKIWVGRSINQAVVESTMAKVWKISKRAKFKGLGDNVYVMVFANQADKQRILEGRPWLFDNQLFVIMQYDGFTPPSKINFKRECFWIQMHELPLICMNKVRGEIIGGTVGRVKEVDTQEDGCGWGEYLRVLIEVDLEKPLARGRSITVRGKHLWTHFKFEKLPHICFSCGCILHREQGCIGTGEGEGQYGVWLRAGFKGKKERGGSSSFGFQMIQKEKTEGGGRENILNIALRQEAREEHGEAEK</sequence>
<dbReference type="AlphaFoldDB" id="A0A2I4EYN5"/>
<dbReference type="Proteomes" id="UP000235220">
    <property type="component" value="Chromosome 6"/>
</dbReference>
<dbReference type="Gramene" id="Jr06_12110_p1">
    <property type="protein sequence ID" value="cds.Jr06_12110_p1"/>
    <property type="gene ID" value="Jr06_12110"/>
</dbReference>
<dbReference type="FunCoup" id="A0A2I4EYN5">
    <property type="interactions" value="4"/>
</dbReference>
<feature type="domain" description="Zinc knuckle CX2CX4HX4C" evidence="2">
    <location>
        <begin position="178"/>
        <end position="223"/>
    </location>
</feature>
<evidence type="ECO:0000259" key="1">
    <source>
        <dbReference type="Pfam" id="PF14111"/>
    </source>
</evidence>
<evidence type="ECO:0000313" key="3">
    <source>
        <dbReference type="Proteomes" id="UP000235220"/>
    </source>
</evidence>
<dbReference type="PANTHER" id="PTHR31286">
    <property type="entry name" value="GLYCINE-RICH CELL WALL STRUCTURAL PROTEIN 1.8-LIKE"/>
    <property type="match status" value="1"/>
</dbReference>
<keyword evidence="3" id="KW-1185">Reference proteome</keyword>
<evidence type="ECO:0000313" key="4">
    <source>
        <dbReference type="RefSeq" id="XP_018824501.1"/>
    </source>
</evidence>
<dbReference type="Pfam" id="PF14392">
    <property type="entry name" value="zf-CCHC_4"/>
    <property type="match status" value="1"/>
</dbReference>
<dbReference type="PANTHER" id="PTHR31286:SF62">
    <property type="entry name" value="ZINC FINGER, CCHC-TYPE-LIKE PROTEIN"/>
    <property type="match status" value="1"/>
</dbReference>
<dbReference type="RefSeq" id="XP_018824501.1">
    <property type="nucleotide sequence ID" value="XM_018968956.1"/>
</dbReference>
<dbReference type="OrthoDB" id="1938170at2759"/>
<dbReference type="InterPro" id="IPR025558">
    <property type="entry name" value="DUF4283"/>
</dbReference>
<dbReference type="InterPro" id="IPR025836">
    <property type="entry name" value="Zn_knuckle_CX2CX4HX4C"/>
</dbReference>
<organism evidence="3 4">
    <name type="scientific">Juglans regia</name>
    <name type="common">English walnut</name>
    <dbReference type="NCBI Taxonomy" id="51240"/>
    <lineage>
        <taxon>Eukaryota</taxon>
        <taxon>Viridiplantae</taxon>
        <taxon>Streptophyta</taxon>
        <taxon>Embryophyta</taxon>
        <taxon>Tracheophyta</taxon>
        <taxon>Spermatophyta</taxon>
        <taxon>Magnoliopsida</taxon>
        <taxon>eudicotyledons</taxon>
        <taxon>Gunneridae</taxon>
        <taxon>Pentapetalae</taxon>
        <taxon>rosids</taxon>
        <taxon>fabids</taxon>
        <taxon>Fagales</taxon>
        <taxon>Juglandaceae</taxon>
        <taxon>Juglans</taxon>
    </lineage>
</organism>
<dbReference type="KEGG" id="jre:108993901"/>
<protein>
    <submittedName>
        <fullName evidence="4">Uncharacterized protein LOC108993901</fullName>
    </submittedName>
</protein>
<dbReference type="GeneID" id="108993901"/>
<dbReference type="InterPro" id="IPR040256">
    <property type="entry name" value="At4g02000-like"/>
</dbReference>
<dbReference type="Pfam" id="PF14111">
    <property type="entry name" value="DUF4283"/>
    <property type="match status" value="1"/>
</dbReference>
<accession>A0A2I4EYN5</accession>
<gene>
    <name evidence="4" type="primary">LOC108993901</name>
</gene>
<evidence type="ECO:0000259" key="2">
    <source>
        <dbReference type="Pfam" id="PF14392"/>
    </source>
</evidence>
<reference evidence="4" key="1">
    <citation type="submission" date="2025-08" db="UniProtKB">
        <authorList>
            <consortium name="RefSeq"/>
        </authorList>
    </citation>
    <scope>IDENTIFICATION</scope>
    <source>
        <tissue evidence="4">Leaves</tissue>
    </source>
</reference>
<feature type="domain" description="DUF4283" evidence="1">
    <location>
        <begin position="40"/>
        <end position="114"/>
    </location>
</feature>
<proteinExistence type="predicted"/>
<name>A0A2I4EYN5_JUGRE</name>